<name>W9GH04_9MICO</name>
<feature type="non-terminal residue" evidence="3">
    <location>
        <position position="1"/>
    </location>
</feature>
<comment type="caution">
    <text evidence="3">The sequence shown here is derived from an EMBL/GenBank/DDBJ whole genome shotgun (WGS) entry which is preliminary data.</text>
</comment>
<feature type="compositionally biased region" description="Low complexity" evidence="1">
    <location>
        <begin position="284"/>
        <end position="300"/>
    </location>
</feature>
<evidence type="ECO:0000313" key="3">
    <source>
        <dbReference type="EMBL" id="EWT04093.1"/>
    </source>
</evidence>
<proteinExistence type="predicted"/>
<evidence type="ECO:0000256" key="2">
    <source>
        <dbReference type="SAM" id="Phobius"/>
    </source>
</evidence>
<gene>
    <name evidence="3" type="ORF">N864_15920</name>
</gene>
<keyword evidence="2" id="KW-0812">Transmembrane</keyword>
<feature type="compositionally biased region" description="Pro residues" evidence="1">
    <location>
        <begin position="301"/>
        <end position="311"/>
    </location>
</feature>
<organism evidence="3 4">
    <name type="scientific">Intrasporangium chromatireducens Q5-1</name>
    <dbReference type="NCBI Taxonomy" id="584657"/>
    <lineage>
        <taxon>Bacteria</taxon>
        <taxon>Bacillati</taxon>
        <taxon>Actinomycetota</taxon>
        <taxon>Actinomycetes</taxon>
        <taxon>Micrococcales</taxon>
        <taxon>Intrasporangiaceae</taxon>
        <taxon>Intrasporangium</taxon>
    </lineage>
</organism>
<dbReference type="PATRIC" id="fig|584657.3.peg.4024"/>
<keyword evidence="2" id="KW-0472">Membrane</keyword>
<feature type="region of interest" description="Disordered" evidence="1">
    <location>
        <begin position="755"/>
        <end position="780"/>
    </location>
</feature>
<evidence type="ECO:0000256" key="1">
    <source>
        <dbReference type="SAM" id="MobiDB-lite"/>
    </source>
</evidence>
<dbReference type="Proteomes" id="UP000019494">
    <property type="component" value="Unassembled WGS sequence"/>
</dbReference>
<dbReference type="EMBL" id="AWQS01000336">
    <property type="protein sequence ID" value="EWT04093.1"/>
    <property type="molecule type" value="Genomic_DNA"/>
</dbReference>
<dbReference type="RefSeq" id="WP_051518871.1">
    <property type="nucleotide sequence ID" value="NZ_AWQS01000336.1"/>
</dbReference>
<feature type="compositionally biased region" description="Low complexity" evidence="1">
    <location>
        <begin position="237"/>
        <end position="277"/>
    </location>
</feature>
<accession>W9GH04</accession>
<dbReference type="OrthoDB" id="5137271at2"/>
<reference evidence="4" key="1">
    <citation type="submission" date="2013-08" db="EMBL/GenBank/DDBJ databases">
        <title>Intrasporangium oryzae NRRL B-24470.</title>
        <authorList>
            <person name="Liu H."/>
            <person name="Wang G."/>
        </authorList>
    </citation>
    <scope>NUCLEOTIDE SEQUENCE [LARGE SCALE GENOMIC DNA]</scope>
    <source>
        <strain evidence="4">Q5-1</strain>
    </source>
</reference>
<sequence>EPIGDGQASAVATPPQVTPARDRALVTLTDVSPVVVGPGATVKLKGIVTAPSVGALLGATLRVVRGTADLDRRGAVAAWAAQQGPARGSVVGTVTLPTVDAGQSASFSLDLPASRVASRATFAAIPLSVEVTPHAATEPAGVLRTFLTWQSRKEYVPLEIATVLPVTLDPDPALFSTDEGKRVAAWQAAIGPGSRVRHLLEGSAGHDVTLAVDPSVFGPSVAGSAAGGPTPGPTPGATPGATTGPTPGATAGPTPGATPGATTAPATGTTSGAPTGRPSGGAASGAATGAPSTPATTPTAPASPTPTPTPTPTATGTTGLAGRAVTELGDQVVDLLRGRAVWALPYADGDLAAAVEADPTNAVIRDLVDRSSVVGRRLGQSVRADVVLPADGLLPAGREAGLATLLRGTRLGKAAGIVVNSAAVTGPTAYTPSARRISAAGTRLLGWDAPLSALLPSGAGAGVAARQQFLAETLALLGERPGTQRSVLVLGSRRYDPDPAALRDLLTAIDAAPWLTPVSADSLLVDSGDDVATRAGTPAKPVPAAAPGPTLTTTRLARMAEERETLRRVATVLRDGATFEATYREVLDELASTRWRWAPAAWTSLATTISTSVRDATSAIQVVPRSFNFLAEQGTLTLTVENGLDFAIEDIRLVLAPTNPRMQVVKQPPPIRIGAESKTSVKVTVRAVAAGQADIRAFLTTADGTPIGKPAIIPVAANPLDTTIYWVGGVVAALVLVAGVVRSLVRGTSRIDEIDDPHALDVDPDVDAHDMERGREGRST</sequence>
<keyword evidence="4" id="KW-1185">Reference proteome</keyword>
<dbReference type="Pfam" id="PF19516">
    <property type="entry name" value="DUF6049"/>
    <property type="match status" value="1"/>
</dbReference>
<evidence type="ECO:0000313" key="4">
    <source>
        <dbReference type="Proteomes" id="UP000019494"/>
    </source>
</evidence>
<dbReference type="AlphaFoldDB" id="W9GH04"/>
<dbReference type="InterPro" id="IPR046112">
    <property type="entry name" value="DUF6049"/>
</dbReference>
<feature type="transmembrane region" description="Helical" evidence="2">
    <location>
        <begin position="724"/>
        <end position="745"/>
    </location>
</feature>
<feature type="region of interest" description="Disordered" evidence="1">
    <location>
        <begin position="221"/>
        <end position="319"/>
    </location>
</feature>
<keyword evidence="2" id="KW-1133">Transmembrane helix</keyword>
<protein>
    <submittedName>
        <fullName evidence="3">Uncharacterized protein</fullName>
    </submittedName>
</protein>